<keyword evidence="2" id="KW-1185">Reference proteome</keyword>
<gene>
    <name evidence="1" type="ORF">BpHYR1_013930</name>
</gene>
<proteinExistence type="predicted"/>
<dbReference type="EMBL" id="REGN01004248">
    <property type="protein sequence ID" value="RNA18418.1"/>
    <property type="molecule type" value="Genomic_DNA"/>
</dbReference>
<name>A0A3M7R5A0_BRAPC</name>
<reference evidence="1 2" key="1">
    <citation type="journal article" date="2018" name="Sci. Rep.">
        <title>Genomic signatures of local adaptation to the degree of environmental predictability in rotifers.</title>
        <authorList>
            <person name="Franch-Gras L."/>
            <person name="Hahn C."/>
            <person name="Garcia-Roger E.M."/>
            <person name="Carmona M.J."/>
            <person name="Serra M."/>
            <person name="Gomez A."/>
        </authorList>
    </citation>
    <scope>NUCLEOTIDE SEQUENCE [LARGE SCALE GENOMIC DNA]</scope>
    <source>
        <strain evidence="1">HYR1</strain>
    </source>
</reference>
<protein>
    <submittedName>
        <fullName evidence="1">Uncharacterized protein</fullName>
    </submittedName>
</protein>
<organism evidence="1 2">
    <name type="scientific">Brachionus plicatilis</name>
    <name type="common">Marine rotifer</name>
    <name type="synonym">Brachionus muelleri</name>
    <dbReference type="NCBI Taxonomy" id="10195"/>
    <lineage>
        <taxon>Eukaryota</taxon>
        <taxon>Metazoa</taxon>
        <taxon>Spiralia</taxon>
        <taxon>Gnathifera</taxon>
        <taxon>Rotifera</taxon>
        <taxon>Eurotatoria</taxon>
        <taxon>Monogononta</taxon>
        <taxon>Pseudotrocha</taxon>
        <taxon>Ploima</taxon>
        <taxon>Brachionidae</taxon>
        <taxon>Brachionus</taxon>
    </lineage>
</organism>
<comment type="caution">
    <text evidence="1">The sequence shown here is derived from an EMBL/GenBank/DDBJ whole genome shotgun (WGS) entry which is preliminary data.</text>
</comment>
<evidence type="ECO:0000313" key="2">
    <source>
        <dbReference type="Proteomes" id="UP000276133"/>
    </source>
</evidence>
<dbReference type="Proteomes" id="UP000276133">
    <property type="component" value="Unassembled WGS sequence"/>
</dbReference>
<sequence length="91" mass="11369">MKKNLIQIQIETKYHKFLPEFRNYLKLMINIDSIFYSQCINKIIFKQKNFDQFFILDHKNVENSQQTFKYKFKFVKKNHSINYDYYVIIKK</sequence>
<accession>A0A3M7R5A0</accession>
<dbReference type="AlphaFoldDB" id="A0A3M7R5A0"/>
<evidence type="ECO:0000313" key="1">
    <source>
        <dbReference type="EMBL" id="RNA18418.1"/>
    </source>
</evidence>